<evidence type="ECO:0000313" key="1">
    <source>
        <dbReference type="EMBL" id="PIM51028.1"/>
    </source>
</evidence>
<reference evidence="1 2" key="1">
    <citation type="submission" date="2017-11" db="EMBL/GenBank/DDBJ databases">
        <title>Draft genome sequence of Mitsuaria sp. HWN-4.</title>
        <authorList>
            <person name="Gundlapally S.R."/>
        </authorList>
    </citation>
    <scope>NUCLEOTIDE SEQUENCE [LARGE SCALE GENOMIC DNA]</scope>
    <source>
        <strain evidence="1 2">HWN-4</strain>
    </source>
</reference>
<name>A0A2G9C3S1_9BURK</name>
<gene>
    <name evidence="1" type="ORF">CS062_22030</name>
</gene>
<dbReference type="Proteomes" id="UP000231501">
    <property type="component" value="Unassembled WGS sequence"/>
</dbReference>
<proteinExistence type="predicted"/>
<organism evidence="1 2">
    <name type="scientific">Roseateles chitinivorans</name>
    <dbReference type="NCBI Taxonomy" id="2917965"/>
    <lineage>
        <taxon>Bacteria</taxon>
        <taxon>Pseudomonadati</taxon>
        <taxon>Pseudomonadota</taxon>
        <taxon>Betaproteobacteria</taxon>
        <taxon>Burkholderiales</taxon>
        <taxon>Sphaerotilaceae</taxon>
        <taxon>Roseateles</taxon>
    </lineage>
</organism>
<protein>
    <submittedName>
        <fullName evidence="1">Heavy metal translocating P-type ATPase</fullName>
    </submittedName>
</protein>
<sequence length="87" mass="9325">MAVARAPRVSAEALAGTTRQRYFIAGMDCPTEEGLLRKQLQGKDGVVALEFDLINRLLDVHHRLPDDAPLRAAIAAAGMSPQAIDTA</sequence>
<dbReference type="SUPFAM" id="SSF55008">
    <property type="entry name" value="HMA, heavy metal-associated domain"/>
    <property type="match status" value="1"/>
</dbReference>
<dbReference type="EMBL" id="PEOG01000084">
    <property type="protein sequence ID" value="PIM51028.1"/>
    <property type="molecule type" value="Genomic_DNA"/>
</dbReference>
<comment type="caution">
    <text evidence="1">The sequence shown here is derived from an EMBL/GenBank/DDBJ whole genome shotgun (WGS) entry which is preliminary data.</text>
</comment>
<keyword evidence="2" id="KW-1185">Reference proteome</keyword>
<accession>A0A2G9C3S1</accession>
<dbReference type="InterPro" id="IPR036163">
    <property type="entry name" value="HMA_dom_sf"/>
</dbReference>
<feature type="non-terminal residue" evidence="1">
    <location>
        <position position="87"/>
    </location>
</feature>
<dbReference type="AlphaFoldDB" id="A0A2G9C3S1"/>
<evidence type="ECO:0000313" key="2">
    <source>
        <dbReference type="Proteomes" id="UP000231501"/>
    </source>
</evidence>
<dbReference type="GO" id="GO:0046872">
    <property type="term" value="F:metal ion binding"/>
    <property type="evidence" value="ECO:0007669"/>
    <property type="project" value="InterPro"/>
</dbReference>